<name>A0A0E9R7I5_ANGAN</name>
<protein>
    <submittedName>
        <fullName evidence="1">Uncharacterized protein</fullName>
    </submittedName>
</protein>
<proteinExistence type="predicted"/>
<organism evidence="1">
    <name type="scientific">Anguilla anguilla</name>
    <name type="common">European freshwater eel</name>
    <name type="synonym">Muraena anguilla</name>
    <dbReference type="NCBI Taxonomy" id="7936"/>
    <lineage>
        <taxon>Eukaryota</taxon>
        <taxon>Metazoa</taxon>
        <taxon>Chordata</taxon>
        <taxon>Craniata</taxon>
        <taxon>Vertebrata</taxon>
        <taxon>Euteleostomi</taxon>
        <taxon>Actinopterygii</taxon>
        <taxon>Neopterygii</taxon>
        <taxon>Teleostei</taxon>
        <taxon>Anguilliformes</taxon>
        <taxon>Anguillidae</taxon>
        <taxon>Anguilla</taxon>
    </lineage>
</organism>
<sequence length="50" mass="5948">MMPYPKLKKICGLVARHNLLLLSAGKNQVKQRTIEYINRERTRWTEGCWC</sequence>
<evidence type="ECO:0000313" key="1">
    <source>
        <dbReference type="EMBL" id="JAH25126.1"/>
    </source>
</evidence>
<reference evidence="1" key="1">
    <citation type="submission" date="2014-11" db="EMBL/GenBank/DDBJ databases">
        <authorList>
            <person name="Amaro Gonzalez C."/>
        </authorList>
    </citation>
    <scope>NUCLEOTIDE SEQUENCE</scope>
</reference>
<dbReference type="AlphaFoldDB" id="A0A0E9R7I5"/>
<accession>A0A0E9R7I5</accession>
<reference evidence="1" key="2">
    <citation type="journal article" date="2015" name="Fish Shellfish Immunol.">
        <title>Early steps in the European eel (Anguilla anguilla)-Vibrio vulnificus interaction in the gills: Role of the RtxA13 toxin.</title>
        <authorList>
            <person name="Callol A."/>
            <person name="Pajuelo D."/>
            <person name="Ebbesson L."/>
            <person name="Teles M."/>
            <person name="MacKenzie S."/>
            <person name="Amaro C."/>
        </authorList>
    </citation>
    <scope>NUCLEOTIDE SEQUENCE</scope>
</reference>
<dbReference type="EMBL" id="GBXM01083451">
    <property type="protein sequence ID" value="JAH25126.1"/>
    <property type="molecule type" value="Transcribed_RNA"/>
</dbReference>